<keyword evidence="2 5" id="KW-0812">Transmembrane</keyword>
<proteinExistence type="predicted"/>
<keyword evidence="3 6" id="KW-1133">Transmembrane helix</keyword>
<dbReference type="InterPro" id="IPR050578">
    <property type="entry name" value="MARVEL-CKLF_proteins"/>
</dbReference>
<accession>A0A151NQ73</accession>
<dbReference type="AlphaFoldDB" id="A0A151NQ73"/>
<evidence type="ECO:0000313" key="8">
    <source>
        <dbReference type="EMBL" id="KYO38933.1"/>
    </source>
</evidence>
<dbReference type="STRING" id="8496.A0A151NQ73"/>
<evidence type="ECO:0000259" key="7">
    <source>
        <dbReference type="PROSITE" id="PS51225"/>
    </source>
</evidence>
<dbReference type="eggNOG" id="KOG4788">
    <property type="taxonomic scope" value="Eukaryota"/>
</dbReference>
<evidence type="ECO:0000256" key="2">
    <source>
        <dbReference type="ARBA" id="ARBA00022692"/>
    </source>
</evidence>
<dbReference type="InterPro" id="IPR008253">
    <property type="entry name" value="Marvel"/>
</dbReference>
<reference evidence="8 9" key="1">
    <citation type="journal article" date="2012" name="Genome Biol.">
        <title>Sequencing three crocodilian genomes to illuminate the evolution of archosaurs and amniotes.</title>
        <authorList>
            <person name="St John J.A."/>
            <person name="Braun E.L."/>
            <person name="Isberg S.R."/>
            <person name="Miles L.G."/>
            <person name="Chong A.Y."/>
            <person name="Gongora J."/>
            <person name="Dalzell P."/>
            <person name="Moran C."/>
            <person name="Bed'hom B."/>
            <person name="Abzhanov A."/>
            <person name="Burgess S.C."/>
            <person name="Cooksey A.M."/>
            <person name="Castoe T.A."/>
            <person name="Crawford N.G."/>
            <person name="Densmore L.D."/>
            <person name="Drew J.C."/>
            <person name="Edwards S.V."/>
            <person name="Faircloth B.C."/>
            <person name="Fujita M.K."/>
            <person name="Greenwold M.J."/>
            <person name="Hoffmann F.G."/>
            <person name="Howard J.M."/>
            <person name="Iguchi T."/>
            <person name="Janes D.E."/>
            <person name="Khan S.Y."/>
            <person name="Kohno S."/>
            <person name="de Koning A.J."/>
            <person name="Lance S.L."/>
            <person name="McCarthy F.M."/>
            <person name="McCormack J.E."/>
            <person name="Merchant M.E."/>
            <person name="Peterson D.G."/>
            <person name="Pollock D.D."/>
            <person name="Pourmand N."/>
            <person name="Raney B.J."/>
            <person name="Roessler K.A."/>
            <person name="Sanford J.R."/>
            <person name="Sawyer R.H."/>
            <person name="Schmidt C.J."/>
            <person name="Triplett E.W."/>
            <person name="Tuberville T.D."/>
            <person name="Venegas-Anaya M."/>
            <person name="Howard J.T."/>
            <person name="Jarvis E.D."/>
            <person name="Guillette L.J.Jr."/>
            <person name="Glenn T.C."/>
            <person name="Green R.E."/>
            <person name="Ray D.A."/>
        </authorList>
    </citation>
    <scope>NUCLEOTIDE SEQUENCE [LARGE SCALE GENOMIC DNA]</scope>
    <source>
        <strain evidence="8">KSC_2009_1</strain>
    </source>
</reference>
<comment type="subcellular location">
    <subcellularLocation>
        <location evidence="1">Membrane</location>
        <topology evidence="1">Multi-pass membrane protein</topology>
    </subcellularLocation>
</comment>
<dbReference type="GO" id="GO:0016020">
    <property type="term" value="C:membrane"/>
    <property type="evidence" value="ECO:0007669"/>
    <property type="project" value="UniProtKB-SubCell"/>
</dbReference>
<comment type="caution">
    <text evidence="8">The sequence shown here is derived from an EMBL/GenBank/DDBJ whole genome shotgun (WGS) entry which is preliminary data.</text>
</comment>
<evidence type="ECO:0000256" key="3">
    <source>
        <dbReference type="ARBA" id="ARBA00022989"/>
    </source>
</evidence>
<keyword evidence="9" id="KW-1185">Reference proteome</keyword>
<dbReference type="PANTHER" id="PTHR22776">
    <property type="entry name" value="MARVEL-CONTAINING POTENTIAL LIPID RAFT-ASSOCIATED PROTEIN"/>
    <property type="match status" value="1"/>
</dbReference>
<gene>
    <name evidence="8" type="primary">CMTM5</name>
    <name evidence="8" type="ORF">Y1Q_0023898</name>
</gene>
<evidence type="ECO:0000256" key="6">
    <source>
        <dbReference type="SAM" id="Phobius"/>
    </source>
</evidence>
<protein>
    <submittedName>
        <fullName evidence="8">CKLF-like MARVEL transmembrane domain-containing protein 5</fullName>
    </submittedName>
</protein>
<evidence type="ECO:0000313" key="9">
    <source>
        <dbReference type="Proteomes" id="UP000050525"/>
    </source>
</evidence>
<keyword evidence="4 5" id="KW-0472">Membrane</keyword>
<dbReference type="EMBL" id="AKHW03002411">
    <property type="protein sequence ID" value="KYO38933.1"/>
    <property type="molecule type" value="Genomic_DNA"/>
</dbReference>
<sequence length="153" mass="15833">MGEQAPGAPGEPRGFQLDKEFLASPKGLLMLGELALSLLVFALLTASVSAYMGAALLETLLTAAVLGLRGTHAHHHLPALHWPCLDMLRCGSAALIFLVVAVAAVAASREGAAVSAATFGLVLAGVFAYDGVRTYRLQHAAGLGQDSRVEAEE</sequence>
<feature type="transmembrane region" description="Helical" evidence="6">
    <location>
        <begin position="112"/>
        <end position="129"/>
    </location>
</feature>
<organism evidence="8 9">
    <name type="scientific">Alligator mississippiensis</name>
    <name type="common">American alligator</name>
    <dbReference type="NCBI Taxonomy" id="8496"/>
    <lineage>
        <taxon>Eukaryota</taxon>
        <taxon>Metazoa</taxon>
        <taxon>Chordata</taxon>
        <taxon>Craniata</taxon>
        <taxon>Vertebrata</taxon>
        <taxon>Euteleostomi</taxon>
        <taxon>Archelosauria</taxon>
        <taxon>Archosauria</taxon>
        <taxon>Crocodylia</taxon>
        <taxon>Alligatoridae</taxon>
        <taxon>Alligatorinae</taxon>
        <taxon>Alligator</taxon>
    </lineage>
</organism>
<feature type="transmembrane region" description="Helical" evidence="6">
    <location>
        <begin position="88"/>
        <end position="106"/>
    </location>
</feature>
<feature type="domain" description="MARVEL" evidence="7">
    <location>
        <begin position="21"/>
        <end position="139"/>
    </location>
</feature>
<dbReference type="PANTHER" id="PTHR22776:SF26">
    <property type="entry name" value="CKLF-LIKE MARVEL TRANSMEMBRANE DOMAIN-CONTAINING PROTEIN 5"/>
    <property type="match status" value="1"/>
</dbReference>
<dbReference type="Proteomes" id="UP000050525">
    <property type="component" value="Unassembled WGS sequence"/>
</dbReference>
<name>A0A151NQ73_ALLMI</name>
<evidence type="ECO:0000256" key="4">
    <source>
        <dbReference type="ARBA" id="ARBA00023136"/>
    </source>
</evidence>
<evidence type="ECO:0000256" key="1">
    <source>
        <dbReference type="ARBA" id="ARBA00004141"/>
    </source>
</evidence>
<evidence type="ECO:0000256" key="5">
    <source>
        <dbReference type="PROSITE-ProRule" id="PRU00581"/>
    </source>
</evidence>
<dbReference type="PROSITE" id="PS51225">
    <property type="entry name" value="MARVEL"/>
    <property type="match status" value="1"/>
</dbReference>